<organism evidence="3 4">
    <name type="scientific">Zasmidium cellare</name>
    <name type="common">Wine cellar mold</name>
    <name type="synonym">Racodium cellare</name>
    <dbReference type="NCBI Taxonomy" id="395010"/>
    <lineage>
        <taxon>Eukaryota</taxon>
        <taxon>Fungi</taxon>
        <taxon>Dikarya</taxon>
        <taxon>Ascomycota</taxon>
        <taxon>Pezizomycotina</taxon>
        <taxon>Dothideomycetes</taxon>
        <taxon>Dothideomycetidae</taxon>
        <taxon>Mycosphaerellales</taxon>
        <taxon>Mycosphaerellaceae</taxon>
        <taxon>Zasmidium</taxon>
    </lineage>
</organism>
<accession>A0ABR0E5E4</accession>
<feature type="coiled-coil region" evidence="1">
    <location>
        <begin position="139"/>
        <end position="190"/>
    </location>
</feature>
<keyword evidence="4" id="KW-1185">Reference proteome</keyword>
<proteinExistence type="predicted"/>
<protein>
    <submittedName>
        <fullName evidence="3">Uncharacterized protein</fullName>
    </submittedName>
</protein>
<evidence type="ECO:0000256" key="1">
    <source>
        <dbReference type="SAM" id="Coils"/>
    </source>
</evidence>
<evidence type="ECO:0000313" key="4">
    <source>
        <dbReference type="Proteomes" id="UP001305779"/>
    </source>
</evidence>
<dbReference type="Proteomes" id="UP001305779">
    <property type="component" value="Unassembled WGS sequence"/>
</dbReference>
<dbReference type="EMBL" id="JAXOVC010000010">
    <property type="protein sequence ID" value="KAK4496647.1"/>
    <property type="molecule type" value="Genomic_DNA"/>
</dbReference>
<gene>
    <name evidence="3" type="ORF">PRZ48_012629</name>
</gene>
<evidence type="ECO:0000313" key="3">
    <source>
        <dbReference type="EMBL" id="KAK4496647.1"/>
    </source>
</evidence>
<evidence type="ECO:0000256" key="2">
    <source>
        <dbReference type="SAM" id="SignalP"/>
    </source>
</evidence>
<keyword evidence="1" id="KW-0175">Coiled coil</keyword>
<feature type="chain" id="PRO_5045639948" evidence="2">
    <location>
        <begin position="20"/>
        <end position="201"/>
    </location>
</feature>
<keyword evidence="2" id="KW-0732">Signal</keyword>
<name>A0ABR0E5E4_ZASCE</name>
<sequence length="201" mass="23290">MRLTTTIASLLALLSTTLALPIVSEKNVTEAVAPSPKAATYHIYKAAWKREAEPWKRRELIDPKAFDFEKREEEAADPKTLILWRDAEAADPKTLILWRDAEAEEPKKYELWRKDADAKAEPEKFKLWKKDAKIHDLWKKDAEADAMEQESKFKLWRKEADAEPVVTAWKRDAEANKNKFELWKKEAEAEAEAEPTIQGAW</sequence>
<reference evidence="3 4" key="1">
    <citation type="journal article" date="2023" name="G3 (Bethesda)">
        <title>A chromosome-level genome assembly of Zasmidium syzygii isolated from banana leaves.</title>
        <authorList>
            <person name="van Westerhoven A.C."/>
            <person name="Mehrabi R."/>
            <person name="Talebi R."/>
            <person name="Steentjes M.B.F."/>
            <person name="Corcolon B."/>
            <person name="Chong P.A."/>
            <person name="Kema G.H.J."/>
            <person name="Seidl M.F."/>
        </authorList>
    </citation>
    <scope>NUCLEOTIDE SEQUENCE [LARGE SCALE GENOMIC DNA]</scope>
    <source>
        <strain evidence="3 4">P124</strain>
    </source>
</reference>
<feature type="signal peptide" evidence="2">
    <location>
        <begin position="1"/>
        <end position="19"/>
    </location>
</feature>
<comment type="caution">
    <text evidence="3">The sequence shown here is derived from an EMBL/GenBank/DDBJ whole genome shotgun (WGS) entry which is preliminary data.</text>
</comment>